<evidence type="ECO:0000256" key="1">
    <source>
        <dbReference type="ARBA" id="ARBA00000013"/>
    </source>
</evidence>
<evidence type="ECO:0000256" key="5">
    <source>
        <dbReference type="ARBA" id="ARBA00022723"/>
    </source>
</evidence>
<evidence type="ECO:0000256" key="18">
    <source>
        <dbReference type="HAMAP-Rule" id="MF_01966"/>
    </source>
</evidence>
<dbReference type="InterPro" id="IPR000631">
    <property type="entry name" value="CARKD"/>
</dbReference>
<comment type="similarity">
    <text evidence="18">Belongs to the NnrE/AIBP family.</text>
</comment>
<dbReference type="HAMAP" id="MF_01965">
    <property type="entry name" value="NADHX_dehydratase"/>
    <property type="match status" value="1"/>
</dbReference>
<dbReference type="PANTHER" id="PTHR12592:SF0">
    <property type="entry name" value="ATP-DEPENDENT (S)-NAD(P)H-HYDRATE DEHYDRATASE"/>
    <property type="match status" value="1"/>
</dbReference>
<keyword evidence="6 17" id="KW-0547">Nucleotide-binding</keyword>
<dbReference type="InterPro" id="IPR004443">
    <property type="entry name" value="YjeF_N_dom"/>
</dbReference>
<dbReference type="HOGENOM" id="CLU_024853_4_1_10"/>
<evidence type="ECO:0000256" key="13">
    <source>
        <dbReference type="ARBA" id="ARBA00023268"/>
    </source>
</evidence>
<dbReference type="GO" id="GO:0110051">
    <property type="term" value="P:metabolite repair"/>
    <property type="evidence" value="ECO:0007669"/>
    <property type="project" value="TreeGrafter"/>
</dbReference>
<comment type="catalytic activity">
    <reaction evidence="2 18 19">
        <text>(6R)-NADPHX = (6S)-NADPHX</text>
        <dbReference type="Rhea" id="RHEA:32227"/>
        <dbReference type="ChEBI" id="CHEBI:64076"/>
        <dbReference type="ChEBI" id="CHEBI:64077"/>
        <dbReference type="EC" id="5.1.99.6"/>
    </reaction>
</comment>
<evidence type="ECO:0000256" key="11">
    <source>
        <dbReference type="ARBA" id="ARBA00023235"/>
    </source>
</evidence>
<dbReference type="NCBIfam" id="TIGR00197">
    <property type="entry name" value="yjeF_nterm"/>
    <property type="match status" value="1"/>
</dbReference>
<feature type="binding site" evidence="18">
    <location>
        <position position="159"/>
    </location>
    <ligand>
        <name>(6S)-NADPHX</name>
        <dbReference type="ChEBI" id="CHEBI:64076"/>
    </ligand>
</feature>
<evidence type="ECO:0000256" key="4">
    <source>
        <dbReference type="ARBA" id="ARBA00009524"/>
    </source>
</evidence>
<feature type="binding site" evidence="17">
    <location>
        <position position="442"/>
    </location>
    <ligand>
        <name>(6S)-NADPHX</name>
        <dbReference type="ChEBI" id="CHEBI:64076"/>
    </ligand>
</feature>
<comment type="similarity">
    <text evidence="17">Belongs to the NnrD/CARKD family.</text>
</comment>
<name>F3PYH5_9BACE</name>
<evidence type="ECO:0000256" key="2">
    <source>
        <dbReference type="ARBA" id="ARBA00000909"/>
    </source>
</evidence>
<keyword evidence="10 17" id="KW-0520">NAD</keyword>
<accession>F3PYH5</accession>
<keyword evidence="13" id="KW-0511">Multifunctional enzyme</keyword>
<feature type="binding site" evidence="17">
    <location>
        <position position="377"/>
    </location>
    <ligand>
        <name>(6S)-NADPHX</name>
        <dbReference type="ChEBI" id="CHEBI:64076"/>
    </ligand>
</feature>
<comment type="cofactor">
    <cofactor evidence="17">
        <name>Mg(2+)</name>
        <dbReference type="ChEBI" id="CHEBI:18420"/>
    </cofactor>
</comment>
<comment type="catalytic activity">
    <reaction evidence="15 17 19">
        <text>(6S)-NADHX + ADP = AMP + phosphate + NADH + H(+)</text>
        <dbReference type="Rhea" id="RHEA:32223"/>
        <dbReference type="ChEBI" id="CHEBI:15378"/>
        <dbReference type="ChEBI" id="CHEBI:43474"/>
        <dbReference type="ChEBI" id="CHEBI:57945"/>
        <dbReference type="ChEBI" id="CHEBI:64074"/>
        <dbReference type="ChEBI" id="CHEBI:456215"/>
        <dbReference type="ChEBI" id="CHEBI:456216"/>
        <dbReference type="EC" id="4.2.1.136"/>
    </reaction>
</comment>
<comment type="subunit">
    <text evidence="17">Homotetramer.</text>
</comment>
<feature type="domain" description="YjeF N-terminal" evidence="21">
    <location>
        <begin position="9"/>
        <end position="218"/>
    </location>
</feature>
<dbReference type="NCBIfam" id="TIGR00196">
    <property type="entry name" value="yjeF_cterm"/>
    <property type="match status" value="1"/>
</dbReference>
<dbReference type="Gene3D" id="3.40.1190.20">
    <property type="match status" value="1"/>
</dbReference>
<evidence type="ECO:0000256" key="12">
    <source>
        <dbReference type="ARBA" id="ARBA00023239"/>
    </source>
</evidence>
<evidence type="ECO:0000256" key="8">
    <source>
        <dbReference type="ARBA" id="ARBA00022857"/>
    </source>
</evidence>
<protein>
    <recommendedName>
        <fullName evidence="19">Bifunctional NAD(P)H-hydrate repair enzyme</fullName>
    </recommendedName>
    <alternativeName>
        <fullName evidence="19">Nicotinamide nucleotide repair protein</fullName>
    </alternativeName>
    <domain>
        <recommendedName>
            <fullName evidence="19">ADP-dependent (S)-NAD(P)H-hydrate dehydratase</fullName>
            <ecNumber evidence="19">4.2.1.136</ecNumber>
        </recommendedName>
        <alternativeName>
            <fullName evidence="19">ADP-dependent NAD(P)HX dehydratase</fullName>
        </alternativeName>
    </domain>
    <domain>
        <recommendedName>
            <fullName evidence="19">NAD(P)H-hydrate epimerase</fullName>
            <ecNumber evidence="19">5.1.99.6</ecNumber>
        </recommendedName>
    </domain>
</protein>
<dbReference type="eggNOG" id="COG0062">
    <property type="taxonomic scope" value="Bacteria"/>
</dbReference>
<dbReference type="EC" id="5.1.99.6" evidence="19"/>
<gene>
    <name evidence="18" type="primary">nnrE</name>
    <name evidence="17" type="synonym">nnrD</name>
    <name evidence="22" type="ORF">HMPREF9446_03823</name>
</gene>
<dbReference type="PROSITE" id="PS01050">
    <property type="entry name" value="YJEF_C_2"/>
    <property type="match status" value="1"/>
</dbReference>
<comment type="similarity">
    <text evidence="3 19">In the N-terminal section; belongs to the NnrE/AIBP family.</text>
</comment>
<feature type="binding site" evidence="17">
    <location>
        <position position="441"/>
    </location>
    <ligand>
        <name>AMP</name>
        <dbReference type="ChEBI" id="CHEBI:456215"/>
    </ligand>
</feature>
<evidence type="ECO:0000313" key="23">
    <source>
        <dbReference type="Proteomes" id="UP000003416"/>
    </source>
</evidence>
<dbReference type="GO" id="GO:0005524">
    <property type="term" value="F:ATP binding"/>
    <property type="evidence" value="ECO:0007669"/>
    <property type="project" value="UniProtKB-UniRule"/>
</dbReference>
<dbReference type="PIRSF" id="PIRSF017184">
    <property type="entry name" value="Nnr"/>
    <property type="match status" value="1"/>
</dbReference>
<dbReference type="PROSITE" id="PS51383">
    <property type="entry name" value="YJEF_C_3"/>
    <property type="match status" value="1"/>
</dbReference>
<dbReference type="Pfam" id="PF03853">
    <property type="entry name" value="YjeF_N"/>
    <property type="match status" value="1"/>
</dbReference>
<dbReference type="PANTHER" id="PTHR12592">
    <property type="entry name" value="ATP-DEPENDENT (S)-NAD(P)H-HYDRATE DEHYDRATASE FAMILY MEMBER"/>
    <property type="match status" value="1"/>
</dbReference>
<dbReference type="GO" id="GO:0052856">
    <property type="term" value="F:NAD(P)HX epimerase activity"/>
    <property type="evidence" value="ECO:0007669"/>
    <property type="project" value="UniProtKB-UniRule"/>
</dbReference>
<evidence type="ECO:0000256" key="19">
    <source>
        <dbReference type="PIRNR" id="PIRNR017184"/>
    </source>
</evidence>
<evidence type="ECO:0000256" key="15">
    <source>
        <dbReference type="ARBA" id="ARBA00048238"/>
    </source>
</evidence>
<dbReference type="InterPro" id="IPR030677">
    <property type="entry name" value="Nnr"/>
</dbReference>
<dbReference type="SUPFAM" id="SSF64153">
    <property type="entry name" value="YjeF N-terminal domain-like"/>
    <property type="match status" value="1"/>
</dbReference>
<evidence type="ECO:0000256" key="17">
    <source>
        <dbReference type="HAMAP-Rule" id="MF_01965"/>
    </source>
</evidence>
<feature type="binding site" evidence="18">
    <location>
        <position position="162"/>
    </location>
    <ligand>
        <name>K(+)</name>
        <dbReference type="ChEBI" id="CHEBI:29103"/>
    </ligand>
</feature>
<comment type="catalytic activity">
    <reaction evidence="1 18 19">
        <text>(6R)-NADHX = (6S)-NADHX</text>
        <dbReference type="Rhea" id="RHEA:32215"/>
        <dbReference type="ChEBI" id="CHEBI:64074"/>
        <dbReference type="ChEBI" id="CHEBI:64075"/>
        <dbReference type="EC" id="5.1.99.6"/>
    </reaction>
</comment>
<keyword evidence="12 17" id="KW-0456">Lyase</keyword>
<dbReference type="STRING" id="763034.HMPREF9446_03823"/>
<dbReference type="GeneID" id="86051157"/>
<evidence type="ECO:0000256" key="3">
    <source>
        <dbReference type="ARBA" id="ARBA00006001"/>
    </source>
</evidence>
<dbReference type="GO" id="GO:0046496">
    <property type="term" value="P:nicotinamide nucleotide metabolic process"/>
    <property type="evidence" value="ECO:0007669"/>
    <property type="project" value="UniProtKB-UniRule"/>
</dbReference>
<sequence length="504" mass="53447">MKIFPAASIKQLDAHTIENEPVASIDLMERASHALSGALSERWDSDTPFTVFAGPGNNGGDALAVSRLLAEKGYKLEVYLFNTKGSLSPDCATNKERLANVAGVDFHEVTTQFVPPVLTAEHVVVDGLFGSGLNKALAGGFAAVVKYINASPATVVSIDIPSGLMGEDNTYNVQSNIVRADLTLSLQLPKLAFLFAENEPFVGEWRLLDIGLSEEAMEEMETDFYLSEHEDMPGLLKPRTKFAHKGNFGRALLIAGSQGMAGASVLAARACLRSGVGLLTVHVPFCNNFIVQTSVPEAMTELDISDTCFASPADADDCQAVGIGPGLGRAAETETALLEQIESCHVPMVVDADALNLLGEKRSYIGRLPKGSVLTPHPKELERLVGKCQNSYERLMKARELAKTSGVHILLKGAYSVIIAPSGKCWFNITGNPGMATGGSGDVLTGVVLALLAQGYEAETAARLGAYVHGLAGDIAGKKQGMAGMTAGDVVNCLPLAWRMLEEK</sequence>
<keyword evidence="8 17" id="KW-0521">NADP</keyword>
<dbReference type="EC" id="4.2.1.136" evidence="19"/>
<feature type="domain" description="YjeF C-terminal" evidence="20">
    <location>
        <begin position="228"/>
        <end position="501"/>
    </location>
</feature>
<feature type="binding site" evidence="17">
    <location>
        <begin position="412"/>
        <end position="416"/>
    </location>
    <ligand>
        <name>AMP</name>
        <dbReference type="ChEBI" id="CHEBI:456215"/>
    </ligand>
</feature>
<dbReference type="CDD" id="cd01171">
    <property type="entry name" value="YXKO-related"/>
    <property type="match status" value="1"/>
</dbReference>
<dbReference type="AlphaFoldDB" id="F3PYH5"/>
<evidence type="ECO:0000256" key="14">
    <source>
        <dbReference type="ARBA" id="ARBA00025153"/>
    </source>
</evidence>
<feature type="binding site" evidence="18">
    <location>
        <position position="58"/>
    </location>
    <ligand>
        <name>K(+)</name>
        <dbReference type="ChEBI" id="CHEBI:29103"/>
    </ligand>
</feature>
<feature type="binding site" evidence="18">
    <location>
        <position position="126"/>
    </location>
    <ligand>
        <name>K(+)</name>
        <dbReference type="ChEBI" id="CHEBI:29103"/>
    </ligand>
</feature>
<comment type="catalytic activity">
    <reaction evidence="16 17 19">
        <text>(6S)-NADPHX + ADP = AMP + phosphate + NADPH + H(+)</text>
        <dbReference type="Rhea" id="RHEA:32235"/>
        <dbReference type="ChEBI" id="CHEBI:15378"/>
        <dbReference type="ChEBI" id="CHEBI:43474"/>
        <dbReference type="ChEBI" id="CHEBI:57783"/>
        <dbReference type="ChEBI" id="CHEBI:64076"/>
        <dbReference type="ChEBI" id="CHEBI:456215"/>
        <dbReference type="ChEBI" id="CHEBI:456216"/>
        <dbReference type="EC" id="4.2.1.136"/>
    </reaction>
</comment>
<dbReference type="InterPro" id="IPR036652">
    <property type="entry name" value="YjeF_N_dom_sf"/>
</dbReference>
<comment type="function">
    <text evidence="17">Catalyzes the dehydration of the S-form of NAD(P)HX at the expense of ADP, which is converted to AMP. Together with NAD(P)HX epimerase, which catalyzes the epimerization of the S- and R-forms, the enzyme allows the repair of both epimers of NAD(P)HX, a damaged form of NAD(P)H that is a result of enzymatic or heat-dependent hydration.</text>
</comment>
<evidence type="ECO:0000256" key="10">
    <source>
        <dbReference type="ARBA" id="ARBA00023027"/>
    </source>
</evidence>
<comment type="function">
    <text evidence="14 19">Bifunctional enzyme that catalyzes the epimerization of the S- and R-forms of NAD(P)HX and the dehydration of the S-form of NAD(P)HX at the expense of ADP, which is converted to AMP. This allows the repair of both epimers of NAD(P)HX, a damaged form of NAD(P)H that is a result of enzymatic or heat-dependent hydration.</text>
</comment>
<dbReference type="PROSITE" id="PS51385">
    <property type="entry name" value="YJEF_N"/>
    <property type="match status" value="1"/>
</dbReference>
<reference evidence="22 23" key="1">
    <citation type="submission" date="2011-02" db="EMBL/GenBank/DDBJ databases">
        <authorList>
            <person name="Weinstock G."/>
            <person name="Sodergren E."/>
            <person name="Clifton S."/>
            <person name="Fulton L."/>
            <person name="Fulton B."/>
            <person name="Courtney L."/>
            <person name="Fronick C."/>
            <person name="Harrison M."/>
            <person name="Strong C."/>
            <person name="Farmer C."/>
            <person name="Delahaunty K."/>
            <person name="Markovic C."/>
            <person name="Hall O."/>
            <person name="Minx P."/>
            <person name="Tomlinson C."/>
            <person name="Mitreva M."/>
            <person name="Hou S."/>
            <person name="Chen J."/>
            <person name="Wollam A."/>
            <person name="Pepin K.H."/>
            <person name="Johnson M."/>
            <person name="Bhonagiri V."/>
            <person name="Zhang X."/>
            <person name="Suruliraj S."/>
            <person name="Warren W."/>
            <person name="Chinwalla A."/>
            <person name="Mardis E.R."/>
            <person name="Wilson R.K."/>
        </authorList>
    </citation>
    <scope>NUCLEOTIDE SEQUENCE [LARGE SCALE GENOMIC DNA]</scope>
    <source>
        <strain evidence="22 23">YIT 12057</strain>
    </source>
</reference>
<keyword evidence="9 18" id="KW-0630">Potassium</keyword>
<dbReference type="RefSeq" id="WP_009126991.1">
    <property type="nucleotide sequence ID" value="NZ_GL882694.1"/>
</dbReference>
<feature type="binding site" evidence="17">
    <location>
        <position position="263"/>
    </location>
    <ligand>
        <name>(6S)-NADPHX</name>
        <dbReference type="ChEBI" id="CHEBI:64076"/>
    </ligand>
</feature>
<comment type="similarity">
    <text evidence="4 19">In the C-terminal section; belongs to the NnrD/CARKD family.</text>
</comment>
<dbReference type="EMBL" id="AFBN01000109">
    <property type="protein sequence ID" value="EGF50396.1"/>
    <property type="molecule type" value="Genomic_DNA"/>
</dbReference>
<comment type="function">
    <text evidence="18">Catalyzes the epimerization of the S- and R-forms of NAD(P)HX, a damaged form of NAD(P)H that is a result of enzymatic or heat-dependent hydration. This is a prerequisite for the S-specific NAD(P)H-hydrate dehydratase to allow the repair of both epimers of NAD(P)HX.</text>
</comment>
<feature type="binding site" evidence="18">
    <location>
        <begin position="57"/>
        <end position="61"/>
    </location>
    <ligand>
        <name>(6S)-NADPHX</name>
        <dbReference type="ChEBI" id="CHEBI:64076"/>
    </ligand>
</feature>
<keyword evidence="5 18" id="KW-0479">Metal-binding</keyword>
<comment type="caution">
    <text evidence="18">Lacks conserved residue(s) required for the propagation of feature annotation.</text>
</comment>
<evidence type="ECO:0000256" key="7">
    <source>
        <dbReference type="ARBA" id="ARBA00022840"/>
    </source>
</evidence>
<evidence type="ECO:0000256" key="9">
    <source>
        <dbReference type="ARBA" id="ARBA00022958"/>
    </source>
</evidence>
<evidence type="ECO:0000256" key="16">
    <source>
        <dbReference type="ARBA" id="ARBA00049209"/>
    </source>
</evidence>
<evidence type="ECO:0000259" key="20">
    <source>
        <dbReference type="PROSITE" id="PS51383"/>
    </source>
</evidence>
<dbReference type="Gene3D" id="3.40.50.10260">
    <property type="entry name" value="YjeF N-terminal domain"/>
    <property type="match status" value="1"/>
</dbReference>
<evidence type="ECO:0000259" key="21">
    <source>
        <dbReference type="PROSITE" id="PS51385"/>
    </source>
</evidence>
<dbReference type="GO" id="GO:0046872">
    <property type="term" value="F:metal ion binding"/>
    <property type="evidence" value="ECO:0007669"/>
    <property type="project" value="UniProtKB-UniRule"/>
</dbReference>
<evidence type="ECO:0000313" key="22">
    <source>
        <dbReference type="EMBL" id="EGF50396.1"/>
    </source>
</evidence>
<proteinExistence type="inferred from homology"/>
<dbReference type="SUPFAM" id="SSF53613">
    <property type="entry name" value="Ribokinase-like"/>
    <property type="match status" value="1"/>
</dbReference>
<keyword evidence="11 18" id="KW-0413">Isomerase</keyword>
<dbReference type="eggNOG" id="COG0063">
    <property type="taxonomic scope" value="Bacteria"/>
</dbReference>
<dbReference type="Proteomes" id="UP000003416">
    <property type="component" value="Unassembled WGS sequence"/>
</dbReference>
<dbReference type="InterPro" id="IPR017953">
    <property type="entry name" value="Carbohydrate_kinase_pred_CS"/>
</dbReference>
<keyword evidence="23" id="KW-1185">Reference proteome</keyword>
<feature type="binding site" evidence="17">
    <location>
        <position position="326"/>
    </location>
    <ligand>
        <name>(6S)-NADPHX</name>
        <dbReference type="ChEBI" id="CHEBI:64076"/>
    </ligand>
</feature>
<comment type="cofactor">
    <cofactor evidence="18 19">
        <name>K(+)</name>
        <dbReference type="ChEBI" id="CHEBI:29103"/>
    </cofactor>
    <text evidence="18 19">Binds 1 potassium ion per subunit.</text>
</comment>
<dbReference type="Pfam" id="PF01256">
    <property type="entry name" value="Carb_kinase"/>
    <property type="match status" value="1"/>
</dbReference>
<dbReference type="GO" id="GO:0052855">
    <property type="term" value="F:ADP-dependent NAD(P)H-hydrate dehydratase activity"/>
    <property type="evidence" value="ECO:0007669"/>
    <property type="project" value="UniProtKB-UniRule"/>
</dbReference>
<feature type="binding site" evidence="18">
    <location>
        <begin position="130"/>
        <end position="136"/>
    </location>
    <ligand>
        <name>(6S)-NADPHX</name>
        <dbReference type="ChEBI" id="CHEBI:64076"/>
    </ligand>
</feature>
<organism evidence="22 23">
    <name type="scientific">Bacteroides fluxus YIT 12057</name>
    <dbReference type="NCBI Taxonomy" id="763034"/>
    <lineage>
        <taxon>Bacteria</taxon>
        <taxon>Pseudomonadati</taxon>
        <taxon>Bacteroidota</taxon>
        <taxon>Bacteroidia</taxon>
        <taxon>Bacteroidales</taxon>
        <taxon>Bacteroidaceae</taxon>
        <taxon>Bacteroides</taxon>
    </lineage>
</organism>
<evidence type="ECO:0000256" key="6">
    <source>
        <dbReference type="ARBA" id="ARBA00022741"/>
    </source>
</evidence>
<comment type="caution">
    <text evidence="22">The sequence shown here is derived from an EMBL/GenBank/DDBJ whole genome shotgun (WGS) entry which is preliminary data.</text>
</comment>
<keyword evidence="7 17" id="KW-0067">ATP-binding</keyword>
<dbReference type="InterPro" id="IPR029056">
    <property type="entry name" value="Ribokinase-like"/>
</dbReference>
<dbReference type="HAMAP" id="MF_01966">
    <property type="entry name" value="NADHX_epimerase"/>
    <property type="match status" value="1"/>
</dbReference>